<dbReference type="SUPFAM" id="SSF49599">
    <property type="entry name" value="TRAF domain-like"/>
    <property type="match status" value="1"/>
</dbReference>
<dbReference type="Proteomes" id="UP001154282">
    <property type="component" value="Unassembled WGS sequence"/>
</dbReference>
<dbReference type="InterPro" id="IPR008974">
    <property type="entry name" value="TRAF-like"/>
</dbReference>
<evidence type="ECO:0000259" key="2">
    <source>
        <dbReference type="PROSITE" id="PS50144"/>
    </source>
</evidence>
<keyword evidence="4" id="KW-1185">Reference proteome</keyword>
<dbReference type="InterPro" id="IPR050804">
    <property type="entry name" value="MCC"/>
</dbReference>
<feature type="domain" description="MATH" evidence="2">
    <location>
        <begin position="1"/>
        <end position="42"/>
    </location>
</feature>
<proteinExistence type="predicted"/>
<feature type="non-terminal residue" evidence="3">
    <location>
        <position position="1"/>
    </location>
</feature>
<dbReference type="PANTHER" id="PTHR46236:SF35">
    <property type="entry name" value="MATH DOMAIN-CONTAINING PROTEIN"/>
    <property type="match status" value="1"/>
</dbReference>
<organism evidence="3 4">
    <name type="scientific">Linum tenue</name>
    <dbReference type="NCBI Taxonomy" id="586396"/>
    <lineage>
        <taxon>Eukaryota</taxon>
        <taxon>Viridiplantae</taxon>
        <taxon>Streptophyta</taxon>
        <taxon>Embryophyta</taxon>
        <taxon>Tracheophyta</taxon>
        <taxon>Spermatophyta</taxon>
        <taxon>Magnoliopsida</taxon>
        <taxon>eudicotyledons</taxon>
        <taxon>Gunneridae</taxon>
        <taxon>Pentapetalae</taxon>
        <taxon>rosids</taxon>
        <taxon>fabids</taxon>
        <taxon>Malpighiales</taxon>
        <taxon>Linaceae</taxon>
        <taxon>Linum</taxon>
    </lineage>
</organism>
<dbReference type="Pfam" id="PF22486">
    <property type="entry name" value="MATH_2"/>
    <property type="match status" value="1"/>
</dbReference>
<dbReference type="Gene3D" id="2.60.210.10">
    <property type="entry name" value="Apoptosis, Tumor Necrosis Factor Receptor Associated Protein 2, Chain A"/>
    <property type="match status" value="1"/>
</dbReference>
<reference evidence="3" key="1">
    <citation type="submission" date="2022-08" db="EMBL/GenBank/DDBJ databases">
        <authorList>
            <person name="Gutierrez-Valencia J."/>
        </authorList>
    </citation>
    <scope>NUCLEOTIDE SEQUENCE</scope>
</reference>
<accession>A0AAV0I6L8</accession>
<dbReference type="AlphaFoldDB" id="A0AAV0I6L8"/>
<evidence type="ECO:0000313" key="4">
    <source>
        <dbReference type="Proteomes" id="UP001154282"/>
    </source>
</evidence>
<gene>
    <name evidence="3" type="ORF">LITE_LOCUS7646</name>
</gene>
<protein>
    <recommendedName>
        <fullName evidence="2">MATH domain-containing protein</fullName>
    </recommendedName>
</protein>
<keyword evidence="1" id="KW-0175">Coiled coil</keyword>
<dbReference type="PROSITE" id="PS50144">
    <property type="entry name" value="MATH"/>
    <property type="match status" value="1"/>
</dbReference>
<dbReference type="EMBL" id="CAMGYJ010000003">
    <property type="protein sequence ID" value="CAI0392713.1"/>
    <property type="molecule type" value="Genomic_DNA"/>
</dbReference>
<evidence type="ECO:0000313" key="3">
    <source>
        <dbReference type="EMBL" id="CAI0392713.1"/>
    </source>
</evidence>
<evidence type="ECO:0000256" key="1">
    <source>
        <dbReference type="ARBA" id="ARBA00023054"/>
    </source>
</evidence>
<name>A0AAV0I6L8_9ROSI</name>
<dbReference type="InterPro" id="IPR002083">
    <property type="entry name" value="MATH/TRAF_dom"/>
</dbReference>
<dbReference type="PANTHER" id="PTHR46236">
    <property type="entry name" value="TRAF-LIKE SUPERFAMILY PROTEIN"/>
    <property type="match status" value="1"/>
</dbReference>
<comment type="caution">
    <text evidence="3">The sequence shown here is derived from an EMBL/GenBank/DDBJ whole genome shotgun (WGS) entry which is preliminary data.</text>
</comment>
<sequence>VEHTFNGTTSNWSFKSFIPLSDLFDPTKGYLVNDTLIVEAVVRDFLDDWSYDSKEKKGYAGNMMCKNSICEKLEDAMKGTTAEGTIKMLFEGVMSYIRCLSVNYNSTGKEFFYGTNIFLAYTMLKDMVYRMQTKVSCFFASHLFFNCI</sequence>